<dbReference type="RefSeq" id="WP_035753114.1">
    <property type="nucleotide sequence ID" value="NZ_KI629800.1"/>
</dbReference>
<dbReference type="GO" id="GO:0016491">
    <property type="term" value="F:oxidoreductase activity"/>
    <property type="evidence" value="ECO:0007669"/>
    <property type="project" value="UniProtKB-KW"/>
</dbReference>
<dbReference type="GO" id="GO:0050661">
    <property type="term" value="F:NADP binding"/>
    <property type="evidence" value="ECO:0007669"/>
    <property type="project" value="InterPro"/>
</dbReference>
<dbReference type="InterPro" id="IPR029154">
    <property type="entry name" value="HIBADH-like_NADP-bd"/>
</dbReference>
<sequence>MSTGSHGGGVGFIGAGSMGAPMIDRLLGADVPVTVSVRRPEVAERLRDAGAQVVDTPAAATRGHAVVVVCLFDEKQLDEVILGEGGIASHLDNDAILVIHTTAGPQMIRAIADAAARRAARVLDAPISGSATDIRDGRLTVLAGGDPDVVAAAEQTVSTYAGRYLPTGALGTASTIKLINNLLFTANVQLVAEAARIGDALGVDESALLATIGQCSGASDAMRRMALESSVAAFGDRVGKYLSKDSDSALALASSLGVPSPLLRHVAVEGPLPLGVTTPA</sequence>
<dbReference type="InterPro" id="IPR008927">
    <property type="entry name" value="6-PGluconate_DH-like_C_sf"/>
</dbReference>
<comment type="caution">
    <text evidence="7">The sequence shown here is derived from an EMBL/GenBank/DDBJ whole genome shotgun (WGS) entry which is preliminary data.</text>
</comment>
<protein>
    <submittedName>
        <fullName evidence="7">6-phosphogluconate dehydrogenase</fullName>
    </submittedName>
</protein>
<dbReference type="HOGENOM" id="CLU_035117_1_3_11"/>
<gene>
    <name evidence="7" type="ORF">V525_21345</name>
</gene>
<evidence type="ECO:0000256" key="1">
    <source>
        <dbReference type="ARBA" id="ARBA00009080"/>
    </source>
</evidence>
<keyword evidence="8" id="KW-1185">Reference proteome</keyword>
<evidence type="ECO:0000256" key="4">
    <source>
        <dbReference type="PIRSR" id="PIRSR000103-1"/>
    </source>
</evidence>
<evidence type="ECO:0000313" key="8">
    <source>
        <dbReference type="Proteomes" id="UP000035035"/>
    </source>
</evidence>
<organism evidence="7 8">
    <name type="scientific">Gordonia alkanivorans CGMCC 6845</name>
    <dbReference type="NCBI Taxonomy" id="1423140"/>
    <lineage>
        <taxon>Bacteria</taxon>
        <taxon>Bacillati</taxon>
        <taxon>Actinomycetota</taxon>
        <taxon>Actinomycetes</taxon>
        <taxon>Mycobacteriales</taxon>
        <taxon>Gordoniaceae</taxon>
        <taxon>Gordonia</taxon>
    </lineage>
</organism>
<dbReference type="SUPFAM" id="SSF48179">
    <property type="entry name" value="6-phosphogluconate dehydrogenase C-terminal domain-like"/>
    <property type="match status" value="1"/>
</dbReference>
<dbReference type="Proteomes" id="UP000035035">
    <property type="component" value="Unassembled WGS sequence"/>
</dbReference>
<dbReference type="Gene3D" id="1.10.1040.10">
    <property type="entry name" value="N-(1-d-carboxylethyl)-l-norvaline Dehydrogenase, domain 2"/>
    <property type="match status" value="1"/>
</dbReference>
<dbReference type="PANTHER" id="PTHR43060">
    <property type="entry name" value="3-HYDROXYISOBUTYRATE DEHYDROGENASE-LIKE 1, MITOCHONDRIAL-RELATED"/>
    <property type="match status" value="1"/>
</dbReference>
<evidence type="ECO:0000313" key="7">
    <source>
        <dbReference type="EMBL" id="ETA04663.1"/>
    </source>
</evidence>
<dbReference type="Gene3D" id="3.40.50.720">
    <property type="entry name" value="NAD(P)-binding Rossmann-like Domain"/>
    <property type="match status" value="1"/>
</dbReference>
<dbReference type="GO" id="GO:0051287">
    <property type="term" value="F:NAD binding"/>
    <property type="evidence" value="ECO:0007669"/>
    <property type="project" value="InterPro"/>
</dbReference>
<feature type="domain" description="6-phosphogluconate dehydrogenase NADP-binding" evidence="5">
    <location>
        <begin position="10"/>
        <end position="163"/>
    </location>
</feature>
<comment type="similarity">
    <text evidence="1">Belongs to the HIBADH-related family.</text>
</comment>
<dbReference type="AlphaFoldDB" id="W9D666"/>
<dbReference type="EMBL" id="AYXO01000073">
    <property type="protein sequence ID" value="ETA04663.1"/>
    <property type="molecule type" value="Genomic_DNA"/>
</dbReference>
<reference evidence="7 8" key="1">
    <citation type="journal article" date="2014" name="Genome Announc.">
        <title>Draft Genome Sequence of Gordonia alkanivorans Strain CGMCC6845, a Halotolerant Hydrocarbon-Degrading Bacterium.</title>
        <authorList>
            <person name="Wang X."/>
            <person name="Jin D."/>
            <person name="Zhou L."/>
            <person name="Wu L."/>
            <person name="An W."/>
            <person name="Zhao L."/>
        </authorList>
    </citation>
    <scope>NUCLEOTIDE SEQUENCE [LARGE SCALE GENOMIC DNA]</scope>
    <source>
        <strain evidence="7 8">CGMCC 6845</strain>
    </source>
</reference>
<evidence type="ECO:0000259" key="5">
    <source>
        <dbReference type="Pfam" id="PF03446"/>
    </source>
</evidence>
<accession>W9D666</accession>
<dbReference type="InterPro" id="IPR015815">
    <property type="entry name" value="HIBADH-related"/>
</dbReference>
<dbReference type="Pfam" id="PF14833">
    <property type="entry name" value="NAD_binding_11"/>
    <property type="match status" value="1"/>
</dbReference>
<dbReference type="InterPro" id="IPR006115">
    <property type="entry name" value="6PGDH_NADP-bd"/>
</dbReference>
<dbReference type="PIRSF" id="PIRSF000103">
    <property type="entry name" value="HIBADH"/>
    <property type="match status" value="1"/>
</dbReference>
<evidence type="ECO:0000256" key="3">
    <source>
        <dbReference type="ARBA" id="ARBA00023027"/>
    </source>
</evidence>
<dbReference type="Pfam" id="PF03446">
    <property type="entry name" value="NAD_binding_2"/>
    <property type="match status" value="1"/>
</dbReference>
<feature type="active site" evidence="4">
    <location>
        <position position="177"/>
    </location>
</feature>
<keyword evidence="2" id="KW-0560">Oxidoreductase</keyword>
<dbReference type="PANTHER" id="PTHR43060:SF15">
    <property type="entry name" value="3-HYDROXYISOBUTYRATE DEHYDROGENASE-LIKE 1, MITOCHONDRIAL-RELATED"/>
    <property type="match status" value="1"/>
</dbReference>
<evidence type="ECO:0000256" key="2">
    <source>
        <dbReference type="ARBA" id="ARBA00023002"/>
    </source>
</evidence>
<evidence type="ECO:0000259" key="6">
    <source>
        <dbReference type="Pfam" id="PF14833"/>
    </source>
</evidence>
<dbReference type="InterPro" id="IPR013328">
    <property type="entry name" value="6PGD_dom2"/>
</dbReference>
<dbReference type="SUPFAM" id="SSF51735">
    <property type="entry name" value="NAD(P)-binding Rossmann-fold domains"/>
    <property type="match status" value="1"/>
</dbReference>
<name>W9D666_9ACTN</name>
<keyword evidence="3" id="KW-0520">NAD</keyword>
<dbReference type="PATRIC" id="fig|1423140.3.peg.4236"/>
<dbReference type="InterPro" id="IPR036291">
    <property type="entry name" value="NAD(P)-bd_dom_sf"/>
</dbReference>
<proteinExistence type="inferred from homology"/>
<feature type="domain" description="3-hydroxyisobutyrate dehydrogenase-like NAD-binding" evidence="6">
    <location>
        <begin position="171"/>
        <end position="266"/>
    </location>
</feature>